<dbReference type="GO" id="GO:0008270">
    <property type="term" value="F:zinc ion binding"/>
    <property type="evidence" value="ECO:0007669"/>
    <property type="project" value="InterPro"/>
</dbReference>
<dbReference type="GO" id="GO:0003700">
    <property type="term" value="F:DNA-binding transcription factor activity"/>
    <property type="evidence" value="ECO:0007669"/>
    <property type="project" value="InterPro"/>
</dbReference>
<evidence type="ECO:0000259" key="7">
    <source>
        <dbReference type="SMART" id="SM00906"/>
    </source>
</evidence>
<dbReference type="InterPro" id="IPR050987">
    <property type="entry name" value="AtrR-like"/>
</dbReference>
<sequence>MTASRKTPSRKQAALQRQHRESDLQSRVETLEGQLSTVLEKVERLERSGGQAGQPLISTPSKAVAEACSEDSGVVDQVRDLPTTEFPPLQEVMLIIEHYLATFNTVFPLFHPSTLLQTVKSWYQSPHSRSPVTWALINVVLALAHHTSNPGGRIPAGNTATYLHNAQSVLTEVTMRDIDLVNVQVLLGLVMLFWTADDMGPALMLISTALRLAHQCRLHTRRGSEHLSPSLTRQRDRVFWMAYILDRDISLDCRLPPVQVDSDTDLDLPPSEADGDLAGFIFTPDVGIKMNYFRARVELAQIQGKVYDCIYSVSAQNSNLEERAQNVARITHMLDHWSSRILPEFRVTTLTQSGFPELSRYFCTLYSIRLSCRAQISFASASDSFHYSGWIERLKVFGGEVAAGQVVSTAPVPQGWQELTQAAREYMLLFQTVTPLNTFFIRMNLCAYNSSLIALIANRIFDAHHTPVEADRQITKAAMENLEDIAKLTGSDKLRKYREAARQLCLYADLIPARPPTFERMTSGLGFWVAEPRDRFEDQFLDDTQMPGANLYWSPASD</sequence>
<feature type="region of interest" description="Disordered" evidence="6">
    <location>
        <begin position="1"/>
        <end position="29"/>
    </location>
</feature>
<keyword evidence="5" id="KW-0539">Nucleus</keyword>
<dbReference type="Proteomes" id="UP001295740">
    <property type="component" value="Unassembled WGS sequence"/>
</dbReference>
<feature type="domain" description="Xylanolytic transcriptional activator regulatory" evidence="7">
    <location>
        <begin position="202"/>
        <end position="275"/>
    </location>
</feature>
<keyword evidence="3" id="KW-0238">DNA-binding</keyword>
<comment type="caution">
    <text evidence="8">The sequence shown here is derived from an EMBL/GenBank/DDBJ whole genome shotgun (WGS) entry which is preliminary data.</text>
</comment>
<keyword evidence="4" id="KW-0804">Transcription</keyword>
<accession>A0AAI8V7L3</accession>
<protein>
    <submittedName>
        <fullName evidence="8">Uu.00g026510.m01.CDS01</fullName>
    </submittedName>
</protein>
<dbReference type="GO" id="GO:0003677">
    <property type="term" value="F:DNA binding"/>
    <property type="evidence" value="ECO:0007669"/>
    <property type="project" value="UniProtKB-KW"/>
</dbReference>
<dbReference type="GO" id="GO:0005634">
    <property type="term" value="C:nucleus"/>
    <property type="evidence" value="ECO:0007669"/>
    <property type="project" value="UniProtKB-SubCell"/>
</dbReference>
<keyword evidence="2" id="KW-0805">Transcription regulation</keyword>
<dbReference type="SMART" id="SM00906">
    <property type="entry name" value="Fungal_trans"/>
    <property type="match status" value="1"/>
</dbReference>
<evidence type="ECO:0000256" key="2">
    <source>
        <dbReference type="ARBA" id="ARBA00023015"/>
    </source>
</evidence>
<name>A0AAI8V7L3_9PEZI</name>
<evidence type="ECO:0000256" key="1">
    <source>
        <dbReference type="ARBA" id="ARBA00004123"/>
    </source>
</evidence>
<evidence type="ECO:0000313" key="9">
    <source>
        <dbReference type="Proteomes" id="UP001295740"/>
    </source>
</evidence>
<comment type="subcellular location">
    <subcellularLocation>
        <location evidence="1">Nucleus</location>
    </subcellularLocation>
</comment>
<evidence type="ECO:0000256" key="6">
    <source>
        <dbReference type="SAM" id="MobiDB-lite"/>
    </source>
</evidence>
<dbReference type="GO" id="GO:0006351">
    <property type="term" value="P:DNA-templated transcription"/>
    <property type="evidence" value="ECO:0007669"/>
    <property type="project" value="InterPro"/>
</dbReference>
<evidence type="ECO:0000256" key="4">
    <source>
        <dbReference type="ARBA" id="ARBA00023163"/>
    </source>
</evidence>
<keyword evidence="9" id="KW-1185">Reference proteome</keyword>
<dbReference type="PANTHER" id="PTHR46910">
    <property type="entry name" value="TRANSCRIPTION FACTOR PDR1"/>
    <property type="match status" value="1"/>
</dbReference>
<dbReference type="Pfam" id="PF04082">
    <property type="entry name" value="Fungal_trans"/>
    <property type="match status" value="1"/>
</dbReference>
<dbReference type="InterPro" id="IPR007219">
    <property type="entry name" value="XnlR_reg_dom"/>
</dbReference>
<dbReference type="PANTHER" id="PTHR46910:SF37">
    <property type="entry name" value="ZN(II)2CYS6 TRANSCRIPTION FACTOR (EUROFUNG)"/>
    <property type="match status" value="1"/>
</dbReference>
<dbReference type="EMBL" id="CAUWAG010000003">
    <property type="protein sequence ID" value="CAJ2499798.1"/>
    <property type="molecule type" value="Genomic_DNA"/>
</dbReference>
<gene>
    <name evidence="8" type="ORF">KHLLAP_LOCUS266</name>
</gene>
<evidence type="ECO:0000313" key="8">
    <source>
        <dbReference type="EMBL" id="CAJ2499798.1"/>
    </source>
</evidence>
<evidence type="ECO:0000256" key="5">
    <source>
        <dbReference type="ARBA" id="ARBA00023242"/>
    </source>
</evidence>
<organism evidence="8 9">
    <name type="scientific">Anthostomella pinea</name>
    <dbReference type="NCBI Taxonomy" id="933095"/>
    <lineage>
        <taxon>Eukaryota</taxon>
        <taxon>Fungi</taxon>
        <taxon>Dikarya</taxon>
        <taxon>Ascomycota</taxon>
        <taxon>Pezizomycotina</taxon>
        <taxon>Sordariomycetes</taxon>
        <taxon>Xylariomycetidae</taxon>
        <taxon>Xylariales</taxon>
        <taxon>Xylariaceae</taxon>
        <taxon>Anthostomella</taxon>
    </lineage>
</organism>
<dbReference type="AlphaFoldDB" id="A0AAI8V7L3"/>
<reference evidence="8" key="1">
    <citation type="submission" date="2023-10" db="EMBL/GenBank/DDBJ databases">
        <authorList>
            <person name="Hackl T."/>
        </authorList>
    </citation>
    <scope>NUCLEOTIDE SEQUENCE</scope>
</reference>
<dbReference type="CDD" id="cd12148">
    <property type="entry name" value="fungal_TF_MHR"/>
    <property type="match status" value="1"/>
</dbReference>
<feature type="compositionally biased region" description="Basic and acidic residues" evidence="6">
    <location>
        <begin position="18"/>
        <end position="29"/>
    </location>
</feature>
<evidence type="ECO:0000256" key="3">
    <source>
        <dbReference type="ARBA" id="ARBA00023125"/>
    </source>
</evidence>
<proteinExistence type="predicted"/>